<proteinExistence type="predicted"/>
<protein>
    <recommendedName>
        <fullName evidence="4">WG repeat protein</fullName>
    </recommendedName>
</protein>
<accession>A0A090W6E1</accession>
<evidence type="ECO:0008006" key="4">
    <source>
        <dbReference type="Google" id="ProtNLM"/>
    </source>
</evidence>
<evidence type="ECO:0000313" key="3">
    <source>
        <dbReference type="Proteomes" id="UP000029646"/>
    </source>
</evidence>
<evidence type="ECO:0000256" key="1">
    <source>
        <dbReference type="SAM" id="SignalP"/>
    </source>
</evidence>
<reference evidence="2 3" key="1">
    <citation type="journal article" date="2014" name="Genome Announc.">
        <title>Draft Genome Sequence of Marine Flavobacterium Jejuia pallidilutea Strain 11shimoA1 and Pigmentation Mutants.</title>
        <authorList>
            <person name="Takatani N."/>
            <person name="Nakanishi M."/>
            <person name="Meirelles P."/>
            <person name="Mino S."/>
            <person name="Suda W."/>
            <person name="Oshima K."/>
            <person name="Hattori M."/>
            <person name="Ohkuma M."/>
            <person name="Hosokawa M."/>
            <person name="Miyashita K."/>
            <person name="Thompson F.L."/>
            <person name="Niwa A."/>
            <person name="Sawabe T."/>
            <person name="Sawabe T."/>
        </authorList>
    </citation>
    <scope>NUCLEOTIDE SEQUENCE [LARGE SCALE GENOMIC DNA]</scope>
    <source>
        <strain evidence="3">JCM19302</strain>
    </source>
</reference>
<feature type="chain" id="PRO_5001868001" description="WG repeat protein" evidence="1">
    <location>
        <begin position="21"/>
        <end position="203"/>
    </location>
</feature>
<dbReference type="PROSITE" id="PS51257">
    <property type="entry name" value="PROKAR_LIPOPROTEIN"/>
    <property type="match status" value="1"/>
</dbReference>
<dbReference type="AlphaFoldDB" id="A0A090W6E1"/>
<evidence type="ECO:0000313" key="2">
    <source>
        <dbReference type="EMBL" id="GAL72476.1"/>
    </source>
</evidence>
<name>A0A090W6E1_9FLAO</name>
<dbReference type="Proteomes" id="UP000029646">
    <property type="component" value="Unassembled WGS sequence"/>
</dbReference>
<dbReference type="Pfam" id="PF14903">
    <property type="entry name" value="WG_beta_rep"/>
    <property type="match status" value="2"/>
</dbReference>
<dbReference type="InterPro" id="IPR032774">
    <property type="entry name" value="WG_beta_rep"/>
</dbReference>
<comment type="caution">
    <text evidence="2">The sequence shown here is derived from an EMBL/GenBank/DDBJ whole genome shotgun (WGS) entry which is preliminary data.</text>
</comment>
<sequence length="203" mass="23184">MKNSIFLHFIIALISFSCLSQTVKGIDYISPFHDGLAAVKKGNMWGFINTEGDLVINFRDDLVTTDFKSQNYPIFKNNRCLISEKKEGITYFGYINKSGETIIKPVFLNASNFKDDTALVILVVKDTIGHNDILNKTVISHNYFEVLINTEGETTHYLTPNPKHITLSKNFVKQPPQFTTQLLSDNLFAVWTDDEKWVIKKLE</sequence>
<keyword evidence="1" id="KW-0732">Signal</keyword>
<dbReference type="EMBL" id="BBNS01000025">
    <property type="protein sequence ID" value="GAL72476.1"/>
    <property type="molecule type" value="Genomic_DNA"/>
</dbReference>
<dbReference type="PANTHER" id="PTHR37841:SF1">
    <property type="entry name" value="DUF3298 DOMAIN-CONTAINING PROTEIN"/>
    <property type="match status" value="1"/>
</dbReference>
<dbReference type="OrthoDB" id="5464673at2"/>
<dbReference type="RefSeq" id="WP_042249256.1">
    <property type="nucleotide sequence ID" value="NZ_BBNS01000025.1"/>
</dbReference>
<organism evidence="2 3">
    <name type="scientific">Jejuia pallidilutea</name>
    <dbReference type="NCBI Taxonomy" id="504487"/>
    <lineage>
        <taxon>Bacteria</taxon>
        <taxon>Pseudomonadati</taxon>
        <taxon>Bacteroidota</taxon>
        <taxon>Flavobacteriia</taxon>
        <taxon>Flavobacteriales</taxon>
        <taxon>Flavobacteriaceae</taxon>
        <taxon>Jejuia</taxon>
    </lineage>
</organism>
<dbReference type="PANTHER" id="PTHR37841">
    <property type="entry name" value="GLR2918 PROTEIN"/>
    <property type="match status" value="1"/>
</dbReference>
<gene>
    <name evidence="2" type="ORF">JCM19302_1598</name>
</gene>
<feature type="signal peptide" evidence="1">
    <location>
        <begin position="1"/>
        <end position="20"/>
    </location>
</feature>